<name>A0A7Z0S439_9STRE</name>
<sequence>MSSPTQNLKMAERGALLAIATYILLSILKIIAGHFFRSASITADGFNNMTDILGNVAVLIGLRLAQKPADRDHKFGHWKMEDLASLITSLIMLLVGFQALFQSIQGLIQPQQENFDPQAMWVGFFSALIMTGVYLYNRNLAKRVHSKALEAAALDNLSDVLTSLGTSLAILASQFQLYLVDKIIALLISMIILKTAYDIFRESTFSLSDGFDEDLLDHYTQSILTIPKIDQVLEIRGRSYGSHIYLDITLAMNPDLSVYESHSIADQVEQLLQEQYGVFDSDIHIEPSPIPEDEDLDFLLKKLFLYQSQVEAGQNLDTYIADDFTYIPTSGQVQDRSSYLAAKHQEMAFKKFQLKSINQKTKLVSYQLEGKQHTTIWRRHEDWQQIFHQETQIEETSPESTKQGTGPH</sequence>
<dbReference type="InterPro" id="IPR002524">
    <property type="entry name" value="Cation_efflux"/>
</dbReference>
<dbReference type="EMBL" id="JACBXX010000046">
    <property type="protein sequence ID" value="NYS95824.1"/>
    <property type="molecule type" value="Genomic_DNA"/>
</dbReference>
<comment type="caution">
    <text evidence="11">The sequence shown here is derived from an EMBL/GenBank/DDBJ whole genome shotgun (WGS) entry which is preliminary data.</text>
</comment>
<keyword evidence="3" id="KW-0813">Transport</keyword>
<evidence type="ECO:0000256" key="3">
    <source>
        <dbReference type="ARBA" id="ARBA00022448"/>
    </source>
</evidence>
<proteinExistence type="inferred from homology"/>
<dbReference type="InterPro" id="IPR027470">
    <property type="entry name" value="Cation_efflux_CTD"/>
</dbReference>
<evidence type="ECO:0000259" key="9">
    <source>
        <dbReference type="Pfam" id="PF01545"/>
    </source>
</evidence>
<dbReference type="PANTHER" id="PTHR43840">
    <property type="entry name" value="MITOCHONDRIAL METAL TRANSPORTER 1-RELATED"/>
    <property type="match status" value="1"/>
</dbReference>
<feature type="domain" description="Cation efflux protein cytoplasmic" evidence="10">
    <location>
        <begin position="212"/>
        <end position="287"/>
    </location>
</feature>
<dbReference type="GO" id="GO:0008324">
    <property type="term" value="F:monoatomic cation transmembrane transporter activity"/>
    <property type="evidence" value="ECO:0007669"/>
    <property type="project" value="InterPro"/>
</dbReference>
<dbReference type="InterPro" id="IPR027469">
    <property type="entry name" value="Cation_efflux_TMD_sf"/>
</dbReference>
<dbReference type="PANTHER" id="PTHR43840:SF50">
    <property type="entry name" value="MANGANESE EFFLUX SYSTEM PROTEIN MNES"/>
    <property type="match status" value="1"/>
</dbReference>
<reference evidence="11 12" key="1">
    <citation type="submission" date="2020-07" db="EMBL/GenBank/DDBJ databases">
        <title>MOT database genomes.</title>
        <authorList>
            <person name="Joseph S."/>
            <person name="Aduse-Opoku J."/>
            <person name="Hashim A."/>
            <person name="Wade W."/>
            <person name="Curtis M."/>
        </authorList>
    </citation>
    <scope>NUCLEOTIDE SEQUENCE [LARGE SCALE GENOMIC DNA]</scope>
    <source>
        <strain evidence="11 12">STR</strain>
    </source>
</reference>
<dbReference type="Proteomes" id="UP000589521">
    <property type="component" value="Unassembled WGS sequence"/>
</dbReference>
<evidence type="ECO:0000259" key="10">
    <source>
        <dbReference type="Pfam" id="PF16916"/>
    </source>
</evidence>
<evidence type="ECO:0000256" key="2">
    <source>
        <dbReference type="ARBA" id="ARBA00008114"/>
    </source>
</evidence>
<gene>
    <name evidence="11" type="ORF">HZY94_01180</name>
</gene>
<dbReference type="Gene3D" id="1.20.1510.10">
    <property type="entry name" value="Cation efflux protein transmembrane domain"/>
    <property type="match status" value="1"/>
</dbReference>
<dbReference type="Gene3D" id="3.30.70.1350">
    <property type="entry name" value="Cation efflux protein, cytoplasmic domain"/>
    <property type="match status" value="1"/>
</dbReference>
<comment type="similarity">
    <text evidence="2">Belongs to the cation diffusion facilitator (CDF) transporter (TC 2.A.4) family.</text>
</comment>
<feature type="transmembrane region" description="Helical" evidence="8">
    <location>
        <begin position="15"/>
        <end position="36"/>
    </location>
</feature>
<comment type="subcellular location">
    <subcellularLocation>
        <location evidence="1">Membrane</location>
        <topology evidence="1">Multi-pass membrane protein</topology>
    </subcellularLocation>
</comment>
<dbReference type="SUPFAM" id="SSF161111">
    <property type="entry name" value="Cation efflux protein transmembrane domain-like"/>
    <property type="match status" value="1"/>
</dbReference>
<dbReference type="Pfam" id="PF01545">
    <property type="entry name" value="Cation_efflux"/>
    <property type="match status" value="1"/>
</dbReference>
<feature type="transmembrane region" description="Helical" evidence="8">
    <location>
        <begin position="86"/>
        <end position="107"/>
    </location>
</feature>
<evidence type="ECO:0000256" key="6">
    <source>
        <dbReference type="ARBA" id="ARBA00023136"/>
    </source>
</evidence>
<feature type="compositionally biased region" description="Polar residues" evidence="7">
    <location>
        <begin position="398"/>
        <end position="408"/>
    </location>
</feature>
<dbReference type="RefSeq" id="WP_179924679.1">
    <property type="nucleotide sequence ID" value="NZ_JACBXX010000046.1"/>
</dbReference>
<protein>
    <submittedName>
        <fullName evidence="11">Cation diffusion facilitator family transporter</fullName>
    </submittedName>
</protein>
<evidence type="ECO:0000256" key="7">
    <source>
        <dbReference type="SAM" id="MobiDB-lite"/>
    </source>
</evidence>
<accession>A0A7Z0S439</accession>
<feature type="transmembrane region" description="Helical" evidence="8">
    <location>
        <begin position="119"/>
        <end position="136"/>
    </location>
</feature>
<keyword evidence="4 8" id="KW-0812">Transmembrane</keyword>
<dbReference type="InterPro" id="IPR050291">
    <property type="entry name" value="CDF_Transporter"/>
</dbReference>
<feature type="domain" description="Cation efflux protein transmembrane" evidence="9">
    <location>
        <begin position="16"/>
        <end position="207"/>
    </location>
</feature>
<evidence type="ECO:0000256" key="4">
    <source>
        <dbReference type="ARBA" id="ARBA00022692"/>
    </source>
</evidence>
<evidence type="ECO:0000256" key="1">
    <source>
        <dbReference type="ARBA" id="ARBA00004141"/>
    </source>
</evidence>
<dbReference type="Pfam" id="PF16916">
    <property type="entry name" value="ZT_dimer"/>
    <property type="match status" value="1"/>
</dbReference>
<feature type="transmembrane region" description="Helical" evidence="8">
    <location>
        <begin position="48"/>
        <end position="65"/>
    </location>
</feature>
<feature type="region of interest" description="Disordered" evidence="7">
    <location>
        <begin position="389"/>
        <end position="408"/>
    </location>
</feature>
<dbReference type="InterPro" id="IPR036837">
    <property type="entry name" value="Cation_efflux_CTD_sf"/>
</dbReference>
<dbReference type="AlphaFoldDB" id="A0A7Z0S439"/>
<organism evidence="11 12">
    <name type="scientific">Streptococcus danieliae</name>
    <dbReference type="NCBI Taxonomy" id="747656"/>
    <lineage>
        <taxon>Bacteria</taxon>
        <taxon>Bacillati</taxon>
        <taxon>Bacillota</taxon>
        <taxon>Bacilli</taxon>
        <taxon>Lactobacillales</taxon>
        <taxon>Streptococcaceae</taxon>
        <taxon>Streptococcus</taxon>
    </lineage>
</organism>
<evidence type="ECO:0000313" key="12">
    <source>
        <dbReference type="Proteomes" id="UP000589521"/>
    </source>
</evidence>
<dbReference type="SUPFAM" id="SSF160240">
    <property type="entry name" value="Cation efflux protein cytoplasmic domain-like"/>
    <property type="match status" value="1"/>
</dbReference>
<dbReference type="InterPro" id="IPR058533">
    <property type="entry name" value="Cation_efflux_TM"/>
</dbReference>
<keyword evidence="5 8" id="KW-1133">Transmembrane helix</keyword>
<dbReference type="FunFam" id="1.20.1510.10:FF:000006">
    <property type="entry name" value="Divalent cation efflux transporter"/>
    <property type="match status" value="1"/>
</dbReference>
<dbReference type="NCBIfam" id="TIGR01297">
    <property type="entry name" value="CDF"/>
    <property type="match status" value="1"/>
</dbReference>
<evidence type="ECO:0000313" key="11">
    <source>
        <dbReference type="EMBL" id="NYS95824.1"/>
    </source>
</evidence>
<evidence type="ECO:0000256" key="8">
    <source>
        <dbReference type="SAM" id="Phobius"/>
    </source>
</evidence>
<evidence type="ECO:0000256" key="5">
    <source>
        <dbReference type="ARBA" id="ARBA00022989"/>
    </source>
</evidence>
<keyword evidence="6 8" id="KW-0472">Membrane</keyword>
<dbReference type="GO" id="GO:0016020">
    <property type="term" value="C:membrane"/>
    <property type="evidence" value="ECO:0007669"/>
    <property type="project" value="UniProtKB-SubCell"/>
</dbReference>